<keyword evidence="2" id="KW-0732">Signal</keyword>
<protein>
    <submittedName>
        <fullName evidence="3">Uncharacterized protein</fullName>
    </submittedName>
</protein>
<dbReference type="InParanoid" id="A0A067RJA5"/>
<feature type="chain" id="PRO_5001648187" evidence="2">
    <location>
        <begin position="18"/>
        <end position="125"/>
    </location>
</feature>
<dbReference type="AlphaFoldDB" id="A0A067RJA5"/>
<sequence>MAKLVIIALMAVLAATAASPQSIFDPLGIFQGVINILTGIKPVNQAPKTTAAPTTAPPKSSVPTTAAPTSTTPTTAAPTSTTPTTAAPTSATPTTAATIVSSTGAFIIADPTAAPISADPSTEAP</sequence>
<evidence type="ECO:0000313" key="3">
    <source>
        <dbReference type="EMBL" id="KDR19436.1"/>
    </source>
</evidence>
<dbReference type="Proteomes" id="UP000027135">
    <property type="component" value="Unassembled WGS sequence"/>
</dbReference>
<evidence type="ECO:0000256" key="1">
    <source>
        <dbReference type="SAM" id="MobiDB-lite"/>
    </source>
</evidence>
<feature type="region of interest" description="Disordered" evidence="1">
    <location>
        <begin position="46"/>
        <end position="95"/>
    </location>
</feature>
<keyword evidence="4" id="KW-1185">Reference proteome</keyword>
<feature type="signal peptide" evidence="2">
    <location>
        <begin position="1"/>
        <end position="17"/>
    </location>
</feature>
<reference evidence="3 4" key="1">
    <citation type="journal article" date="2014" name="Nat. Commun.">
        <title>Molecular traces of alternative social organization in a termite genome.</title>
        <authorList>
            <person name="Terrapon N."/>
            <person name="Li C."/>
            <person name="Robertson H.M."/>
            <person name="Ji L."/>
            <person name="Meng X."/>
            <person name="Booth W."/>
            <person name="Chen Z."/>
            <person name="Childers C.P."/>
            <person name="Glastad K.M."/>
            <person name="Gokhale K."/>
            <person name="Gowin J."/>
            <person name="Gronenberg W."/>
            <person name="Hermansen R.A."/>
            <person name="Hu H."/>
            <person name="Hunt B.G."/>
            <person name="Huylmans A.K."/>
            <person name="Khalil S.M."/>
            <person name="Mitchell R.D."/>
            <person name="Munoz-Torres M.C."/>
            <person name="Mustard J.A."/>
            <person name="Pan H."/>
            <person name="Reese J.T."/>
            <person name="Scharf M.E."/>
            <person name="Sun F."/>
            <person name="Vogel H."/>
            <person name="Xiao J."/>
            <person name="Yang W."/>
            <person name="Yang Z."/>
            <person name="Yang Z."/>
            <person name="Zhou J."/>
            <person name="Zhu J."/>
            <person name="Brent C.S."/>
            <person name="Elsik C.G."/>
            <person name="Goodisman M.A."/>
            <person name="Liberles D.A."/>
            <person name="Roe R.M."/>
            <person name="Vargo E.L."/>
            <person name="Vilcinskas A."/>
            <person name="Wang J."/>
            <person name="Bornberg-Bauer E."/>
            <person name="Korb J."/>
            <person name="Zhang G."/>
            <person name="Liebig J."/>
        </authorList>
    </citation>
    <scope>NUCLEOTIDE SEQUENCE [LARGE SCALE GENOMIC DNA]</scope>
    <source>
        <tissue evidence="3">Whole organism</tissue>
    </source>
</reference>
<evidence type="ECO:0000256" key="2">
    <source>
        <dbReference type="SAM" id="SignalP"/>
    </source>
</evidence>
<dbReference type="EMBL" id="KK852651">
    <property type="protein sequence ID" value="KDR19436.1"/>
    <property type="molecule type" value="Genomic_DNA"/>
</dbReference>
<evidence type="ECO:0000313" key="4">
    <source>
        <dbReference type="Proteomes" id="UP000027135"/>
    </source>
</evidence>
<proteinExistence type="predicted"/>
<organism evidence="3 4">
    <name type="scientific">Zootermopsis nevadensis</name>
    <name type="common">Dampwood termite</name>
    <dbReference type="NCBI Taxonomy" id="136037"/>
    <lineage>
        <taxon>Eukaryota</taxon>
        <taxon>Metazoa</taxon>
        <taxon>Ecdysozoa</taxon>
        <taxon>Arthropoda</taxon>
        <taxon>Hexapoda</taxon>
        <taxon>Insecta</taxon>
        <taxon>Pterygota</taxon>
        <taxon>Neoptera</taxon>
        <taxon>Polyneoptera</taxon>
        <taxon>Dictyoptera</taxon>
        <taxon>Blattodea</taxon>
        <taxon>Blattoidea</taxon>
        <taxon>Termitoidae</taxon>
        <taxon>Termopsidae</taxon>
        <taxon>Zootermopsis</taxon>
    </lineage>
</organism>
<accession>A0A067RJA5</accession>
<gene>
    <name evidence="3" type="ORF">L798_06210</name>
</gene>
<name>A0A067RJA5_ZOONE</name>